<feature type="region of interest" description="Disordered" evidence="2">
    <location>
        <begin position="1"/>
        <end position="58"/>
    </location>
</feature>
<protein>
    <recommendedName>
        <fullName evidence="3">Factor of DNA methylation 1-5/IDN2 domain-containing protein</fullName>
    </recommendedName>
</protein>
<gene>
    <name evidence="4" type="ORF">URODEC1_LOCUS83422</name>
</gene>
<dbReference type="Pfam" id="PF03469">
    <property type="entry name" value="XH"/>
    <property type="match status" value="1"/>
</dbReference>
<keyword evidence="1" id="KW-0175">Coiled coil</keyword>
<feature type="coiled-coil region" evidence="1">
    <location>
        <begin position="94"/>
        <end position="146"/>
    </location>
</feature>
<evidence type="ECO:0000313" key="4">
    <source>
        <dbReference type="EMBL" id="CAL5035224.1"/>
    </source>
</evidence>
<organism evidence="4 5">
    <name type="scientific">Urochloa decumbens</name>
    <dbReference type="NCBI Taxonomy" id="240449"/>
    <lineage>
        <taxon>Eukaryota</taxon>
        <taxon>Viridiplantae</taxon>
        <taxon>Streptophyta</taxon>
        <taxon>Embryophyta</taxon>
        <taxon>Tracheophyta</taxon>
        <taxon>Spermatophyta</taxon>
        <taxon>Magnoliopsida</taxon>
        <taxon>Liliopsida</taxon>
        <taxon>Poales</taxon>
        <taxon>Poaceae</taxon>
        <taxon>PACMAD clade</taxon>
        <taxon>Panicoideae</taxon>
        <taxon>Panicodae</taxon>
        <taxon>Paniceae</taxon>
        <taxon>Melinidinae</taxon>
        <taxon>Urochloa</taxon>
    </lineage>
</organism>
<dbReference type="InterPro" id="IPR045177">
    <property type="entry name" value="FDM1-5/IDN2"/>
</dbReference>
<feature type="domain" description="Factor of DNA methylation 1-5/IDN2" evidence="3">
    <location>
        <begin position="185"/>
        <end position="231"/>
    </location>
</feature>
<dbReference type="InterPro" id="IPR005379">
    <property type="entry name" value="FDM1-5/IDN2_XH"/>
</dbReference>
<dbReference type="EMBL" id="OZ075142">
    <property type="protein sequence ID" value="CAL5035224.1"/>
    <property type="molecule type" value="Genomic_DNA"/>
</dbReference>
<evidence type="ECO:0000259" key="3">
    <source>
        <dbReference type="Pfam" id="PF03469"/>
    </source>
</evidence>
<evidence type="ECO:0000313" key="5">
    <source>
        <dbReference type="Proteomes" id="UP001497457"/>
    </source>
</evidence>
<reference evidence="4" key="1">
    <citation type="submission" date="2024-10" db="EMBL/GenBank/DDBJ databases">
        <authorList>
            <person name="Ryan C."/>
        </authorList>
    </citation>
    <scope>NUCLEOTIDE SEQUENCE [LARGE SCALE GENOMIC DNA]</scope>
</reference>
<dbReference type="PANTHER" id="PTHR21596">
    <property type="entry name" value="RIBONUCLEASE P SUBUNIT P38"/>
    <property type="match status" value="1"/>
</dbReference>
<dbReference type="AlphaFoldDB" id="A0ABC9DAI0"/>
<proteinExistence type="predicted"/>
<name>A0ABC9DAI0_9POAL</name>
<accession>A0ABC9DAI0</accession>
<sequence>MQHKRRKNYVQQAYQREGRCKGNAPWPFHKQRKDGPTERSNMRVRKAGIQQKRRQEFPACGKTSISIPVEDDKQSKNLDASTVTPVPEHQLNALQKLEMEIKEMKVKLEAMSCNSDGIDSTSEKKINELNRMLQEKMDEMDFLESSNQILVIKERKSNDELQEIRTELINGLLEHGGARAHIGIKRMGELDPKAFSNACKQILPEENVEVNAAILCSKWEAEIKKTRMAPF</sequence>
<evidence type="ECO:0000256" key="1">
    <source>
        <dbReference type="SAM" id="Coils"/>
    </source>
</evidence>
<dbReference type="PANTHER" id="PTHR21596:SF3">
    <property type="entry name" value="FACTOR OF DNA METHYLATION 1-RELATED"/>
    <property type="match status" value="1"/>
</dbReference>
<dbReference type="Proteomes" id="UP001497457">
    <property type="component" value="Chromosome 32b"/>
</dbReference>
<evidence type="ECO:0000256" key="2">
    <source>
        <dbReference type="SAM" id="MobiDB-lite"/>
    </source>
</evidence>
<keyword evidence="5" id="KW-1185">Reference proteome</keyword>